<protein>
    <recommendedName>
        <fullName evidence="4">C3H1-type domain-containing protein</fullName>
    </recommendedName>
</protein>
<feature type="zinc finger region" description="C3H1-type" evidence="1">
    <location>
        <begin position="675"/>
        <end position="697"/>
    </location>
</feature>
<dbReference type="AlphaFoldDB" id="A0A812TNQ5"/>
<gene>
    <name evidence="5" type="ORF">SNAT2548_LOCUS29654</name>
</gene>
<evidence type="ECO:0000256" key="1">
    <source>
        <dbReference type="PROSITE-ProRule" id="PRU00723"/>
    </source>
</evidence>
<dbReference type="OrthoDB" id="410426at2759"/>
<dbReference type="GO" id="GO:0008270">
    <property type="term" value="F:zinc ion binding"/>
    <property type="evidence" value="ECO:0007669"/>
    <property type="project" value="UniProtKB-KW"/>
</dbReference>
<accession>A0A812TNQ5</accession>
<feature type="transmembrane region" description="Helical" evidence="3">
    <location>
        <begin position="246"/>
        <end position="262"/>
    </location>
</feature>
<keyword evidence="1" id="KW-0862">Zinc</keyword>
<evidence type="ECO:0000313" key="6">
    <source>
        <dbReference type="Proteomes" id="UP000604046"/>
    </source>
</evidence>
<dbReference type="EMBL" id="CAJNDS010002570">
    <property type="protein sequence ID" value="CAE7529571.1"/>
    <property type="molecule type" value="Genomic_DNA"/>
</dbReference>
<name>A0A812TNQ5_9DINO</name>
<proteinExistence type="predicted"/>
<dbReference type="Proteomes" id="UP000604046">
    <property type="component" value="Unassembled WGS sequence"/>
</dbReference>
<reference evidence="5" key="1">
    <citation type="submission" date="2021-02" db="EMBL/GenBank/DDBJ databases">
        <authorList>
            <person name="Dougan E. K."/>
            <person name="Rhodes N."/>
            <person name="Thang M."/>
            <person name="Chan C."/>
        </authorList>
    </citation>
    <scope>NUCLEOTIDE SEQUENCE</scope>
</reference>
<sequence length="813" mass="90361">MLRAGVNPARSFQCCYCAFIAVSLGWNHLEGHRSFYRWFYSSQIQPSQRRGLGHAGERIYGFLPAPWLSPSQHDMACALLCLSLLASCASLAPRGCLGVAFVSWFLYYSQIFCATKAGGHGSTLIPGTLLMLVLSPSIDDIDAGARWDEADGWALEFIKLQVAATYCGSGLCKLAGSVYFRQFWGNGTTLQAYTFDAMWSRPGGEFTWLLQAIAVQSPRALVLAGTLSLLFEVCFPAALTSQTAGVAFACAALAFHSGVYFLQGFDFLSQWCPVILLFILPGASLQRTWASLQQGAEGIGSLDLGISLGFLYTVCSLFVSLTMVDVWYGEVPPWSCCPMFLVPRNIFTPEMPRWWCMTGVAEQREAGFMDPLIYSPANAKHYLPEEDLWKFPYKILQFGSLNQVPKDLQKFVRPECLGHPGRVLCFANFPIPKDLEKALDQMISLSFSFEPKDAWDPQALRRLVEQQRLCRYLFEKVSHRVTVSPMSPVGLSNALLKSGMWVPGSIDVAIGSKREVSDSRNRGSLLRSIRDARQAHVRSPQSLFFHFYCFAIAAIAFASLYCHRYRSTFISVQDQDVVRGASQRARSLPPRSESAGHEHAESRYVENLLQRRAASFGLHETEDCKIETVEDAKDATDAEDVGDVPVSPSEEAEVLEEVLALSEGSFGHPEVCGRPCVRFMHGNCEQGAACQYCHLEHTRPKLKLDKRQRQCLDSLNEQQVLSVLLPYIATRCQDQGLAEPMAEVLGLLQSRLQELSAPLPTTPVPRSKSTFLRVILKRLSVARLVELVAQSQADGFSVHLQQTFTRARAVMTP</sequence>
<dbReference type="PROSITE" id="PS50103">
    <property type="entry name" value="ZF_C3H1"/>
    <property type="match status" value="1"/>
</dbReference>
<feature type="transmembrane region" description="Helical" evidence="3">
    <location>
        <begin position="306"/>
        <end position="328"/>
    </location>
</feature>
<evidence type="ECO:0000259" key="4">
    <source>
        <dbReference type="PROSITE" id="PS50103"/>
    </source>
</evidence>
<keyword evidence="3" id="KW-1133">Transmembrane helix</keyword>
<keyword evidence="3" id="KW-0472">Membrane</keyword>
<feature type="transmembrane region" description="Helical" evidence="3">
    <location>
        <begin position="543"/>
        <end position="562"/>
    </location>
</feature>
<keyword evidence="1" id="KW-0479">Metal-binding</keyword>
<keyword evidence="3" id="KW-0812">Transmembrane</keyword>
<dbReference type="InterPro" id="IPR000571">
    <property type="entry name" value="Znf_CCCH"/>
</dbReference>
<keyword evidence="1" id="KW-0863">Zinc-finger</keyword>
<organism evidence="5 6">
    <name type="scientific">Symbiodinium natans</name>
    <dbReference type="NCBI Taxonomy" id="878477"/>
    <lineage>
        <taxon>Eukaryota</taxon>
        <taxon>Sar</taxon>
        <taxon>Alveolata</taxon>
        <taxon>Dinophyceae</taxon>
        <taxon>Suessiales</taxon>
        <taxon>Symbiodiniaceae</taxon>
        <taxon>Symbiodinium</taxon>
    </lineage>
</organism>
<feature type="transmembrane region" description="Helical" evidence="3">
    <location>
        <begin position="268"/>
        <end position="285"/>
    </location>
</feature>
<comment type="caution">
    <text evidence="5">The sequence shown here is derived from an EMBL/GenBank/DDBJ whole genome shotgun (WGS) entry which is preliminary data.</text>
</comment>
<evidence type="ECO:0000313" key="5">
    <source>
        <dbReference type="EMBL" id="CAE7529571.1"/>
    </source>
</evidence>
<feature type="domain" description="C3H1-type" evidence="4">
    <location>
        <begin position="675"/>
        <end position="697"/>
    </location>
</feature>
<evidence type="ECO:0000256" key="2">
    <source>
        <dbReference type="SAM" id="MobiDB-lite"/>
    </source>
</evidence>
<evidence type="ECO:0000256" key="3">
    <source>
        <dbReference type="SAM" id="Phobius"/>
    </source>
</evidence>
<keyword evidence="6" id="KW-1185">Reference proteome</keyword>
<feature type="region of interest" description="Disordered" evidence="2">
    <location>
        <begin position="581"/>
        <end position="601"/>
    </location>
</feature>